<feature type="active site" description="Proton donor" evidence="2">
    <location>
        <position position="42"/>
    </location>
</feature>
<protein>
    <recommendedName>
        <fullName evidence="2">RNA 2',3'-cyclic phosphodiesterase</fullName>
        <shortName evidence="2">RNA 2',3'-CPDase</shortName>
        <ecNumber evidence="2">3.1.4.58</ecNumber>
    </recommendedName>
</protein>
<feature type="short sequence motif" description="HXTX 2" evidence="2">
    <location>
        <begin position="127"/>
        <end position="130"/>
    </location>
</feature>
<evidence type="ECO:0000313" key="4">
    <source>
        <dbReference type="Proteomes" id="UP000216498"/>
    </source>
</evidence>
<sequence>MSAHYFIAIPLPEKIQILFSKWQEELKGKIPYKQWPYQEDLHITLKFLGPVADNKLTALKNELHTIKNHQAFSINVGGIGTFGNPVKPRVLWADAEKTEALSSLYEKVEEATDNAGFQKENRAYRPHITLAKKWAGDAASVSIDQIKSDYTDRQTILINHIVIYKIHPQKSPKYEVIEKYMLKRDD</sequence>
<dbReference type="AlphaFoldDB" id="A0A265NCM7"/>
<comment type="function">
    <text evidence="2">Hydrolyzes RNA 2',3'-cyclic phosphodiester to an RNA 2'-phosphomonoester.</text>
</comment>
<dbReference type="RefSeq" id="WP_094883178.1">
    <property type="nucleotide sequence ID" value="NZ_NPMS01000001.1"/>
</dbReference>
<dbReference type="PANTHER" id="PTHR35561:SF1">
    <property type="entry name" value="RNA 2',3'-CYCLIC PHOSPHODIESTERASE"/>
    <property type="match status" value="1"/>
</dbReference>
<dbReference type="PANTHER" id="PTHR35561">
    <property type="entry name" value="RNA 2',3'-CYCLIC PHOSPHODIESTERASE"/>
    <property type="match status" value="1"/>
</dbReference>
<evidence type="ECO:0000313" key="3">
    <source>
        <dbReference type="EMBL" id="OZU89577.1"/>
    </source>
</evidence>
<dbReference type="OrthoDB" id="9789350at2"/>
<name>A0A265NCM7_9BACI</name>
<keyword evidence="4" id="KW-1185">Reference proteome</keyword>
<dbReference type="SUPFAM" id="SSF55144">
    <property type="entry name" value="LigT-like"/>
    <property type="match status" value="1"/>
</dbReference>
<reference evidence="3 4" key="1">
    <citation type="submission" date="2017-08" db="EMBL/GenBank/DDBJ databases">
        <title>Virgibacillus indicus sp. nov. and Virgibacillus profoundi sp. nov, two moderately halophilic bacteria isolated from marine sediment by using the Microfluidic Streak Plate.</title>
        <authorList>
            <person name="Xu B."/>
            <person name="Hu B."/>
            <person name="Wang J."/>
            <person name="Zhu Y."/>
            <person name="Huang L."/>
            <person name="Du W."/>
            <person name="Huang Y."/>
        </authorList>
    </citation>
    <scope>NUCLEOTIDE SEQUENCE [LARGE SCALE GENOMIC DNA]</scope>
    <source>
        <strain evidence="3 4">IO3-P2-C2</strain>
    </source>
</reference>
<dbReference type="EC" id="3.1.4.58" evidence="2"/>
<evidence type="ECO:0000256" key="1">
    <source>
        <dbReference type="ARBA" id="ARBA00022801"/>
    </source>
</evidence>
<comment type="catalytic activity">
    <reaction evidence="2">
        <text>a 3'-end 2',3'-cyclophospho-ribonucleotide-RNA + H2O = a 3'-end 2'-phospho-ribonucleotide-RNA + H(+)</text>
        <dbReference type="Rhea" id="RHEA:11828"/>
        <dbReference type="Rhea" id="RHEA-COMP:10464"/>
        <dbReference type="Rhea" id="RHEA-COMP:17353"/>
        <dbReference type="ChEBI" id="CHEBI:15377"/>
        <dbReference type="ChEBI" id="CHEBI:15378"/>
        <dbReference type="ChEBI" id="CHEBI:83064"/>
        <dbReference type="ChEBI" id="CHEBI:173113"/>
        <dbReference type="EC" id="3.1.4.58"/>
    </reaction>
</comment>
<dbReference type="Proteomes" id="UP000216498">
    <property type="component" value="Unassembled WGS sequence"/>
</dbReference>
<dbReference type="NCBIfam" id="TIGR02258">
    <property type="entry name" value="2_5_ligase"/>
    <property type="match status" value="1"/>
</dbReference>
<accession>A0A265NCM7</accession>
<feature type="short sequence motif" description="HXTX 1" evidence="2">
    <location>
        <begin position="42"/>
        <end position="45"/>
    </location>
</feature>
<dbReference type="Pfam" id="PF13563">
    <property type="entry name" value="2_5_RNA_ligase2"/>
    <property type="match status" value="1"/>
</dbReference>
<dbReference type="InterPro" id="IPR009097">
    <property type="entry name" value="Cyclic_Pdiesterase"/>
</dbReference>
<dbReference type="InterPro" id="IPR004175">
    <property type="entry name" value="RNA_CPDase"/>
</dbReference>
<dbReference type="Gene3D" id="3.90.1140.10">
    <property type="entry name" value="Cyclic phosphodiesterase"/>
    <property type="match status" value="1"/>
</dbReference>
<organism evidence="3 4">
    <name type="scientific">Virgibacillus indicus</name>
    <dbReference type="NCBI Taxonomy" id="2024554"/>
    <lineage>
        <taxon>Bacteria</taxon>
        <taxon>Bacillati</taxon>
        <taxon>Bacillota</taxon>
        <taxon>Bacilli</taxon>
        <taxon>Bacillales</taxon>
        <taxon>Bacillaceae</taxon>
        <taxon>Virgibacillus</taxon>
    </lineage>
</organism>
<evidence type="ECO:0000256" key="2">
    <source>
        <dbReference type="HAMAP-Rule" id="MF_01940"/>
    </source>
</evidence>
<feature type="active site" description="Proton acceptor" evidence="2">
    <location>
        <position position="127"/>
    </location>
</feature>
<gene>
    <name evidence="3" type="ORF">CIL03_00040</name>
</gene>
<dbReference type="HAMAP" id="MF_01940">
    <property type="entry name" value="RNA_CPDase"/>
    <property type="match status" value="1"/>
</dbReference>
<keyword evidence="1 2" id="KW-0378">Hydrolase</keyword>
<dbReference type="EMBL" id="NPMS01000001">
    <property type="protein sequence ID" value="OZU89577.1"/>
    <property type="molecule type" value="Genomic_DNA"/>
</dbReference>
<comment type="similarity">
    <text evidence="2">Belongs to the 2H phosphoesterase superfamily. ThpR family.</text>
</comment>
<dbReference type="GO" id="GO:0008664">
    <property type="term" value="F:RNA 2',3'-cyclic 3'-phosphodiesterase activity"/>
    <property type="evidence" value="ECO:0007669"/>
    <property type="project" value="UniProtKB-EC"/>
</dbReference>
<comment type="caution">
    <text evidence="3">The sequence shown here is derived from an EMBL/GenBank/DDBJ whole genome shotgun (WGS) entry which is preliminary data.</text>
</comment>
<proteinExistence type="inferred from homology"/>
<dbReference type="GO" id="GO:0004113">
    <property type="term" value="F:2',3'-cyclic-nucleotide 3'-phosphodiesterase activity"/>
    <property type="evidence" value="ECO:0007669"/>
    <property type="project" value="InterPro"/>
</dbReference>